<feature type="region of interest" description="Disordered" evidence="2">
    <location>
        <begin position="227"/>
        <end position="249"/>
    </location>
</feature>
<keyword evidence="4" id="KW-1185">Reference proteome</keyword>
<dbReference type="OMA" id="SCYRSEY"/>
<dbReference type="InterPro" id="IPR033336">
    <property type="entry name" value="SAXO1/2"/>
</dbReference>
<organism evidence="3 4">
    <name type="scientific">Pseudocohnilembus persalinus</name>
    <name type="common">Ciliate</name>
    <dbReference type="NCBI Taxonomy" id="266149"/>
    <lineage>
        <taxon>Eukaryota</taxon>
        <taxon>Sar</taxon>
        <taxon>Alveolata</taxon>
        <taxon>Ciliophora</taxon>
        <taxon>Intramacronucleata</taxon>
        <taxon>Oligohymenophorea</taxon>
        <taxon>Scuticociliatia</taxon>
        <taxon>Philasterida</taxon>
        <taxon>Pseudocohnilembidae</taxon>
        <taxon>Pseudocohnilembus</taxon>
    </lineage>
</organism>
<protein>
    <recommendedName>
        <fullName evidence="5">STOP protein</fullName>
    </recommendedName>
</protein>
<feature type="region of interest" description="Disordered" evidence="2">
    <location>
        <begin position="113"/>
        <end position="172"/>
    </location>
</feature>
<reference evidence="3 4" key="1">
    <citation type="journal article" date="2015" name="Sci. Rep.">
        <title>Genome of the facultative scuticociliatosis pathogen Pseudocohnilembus persalinus provides insight into its virulence through horizontal gene transfer.</title>
        <authorList>
            <person name="Xiong J."/>
            <person name="Wang G."/>
            <person name="Cheng J."/>
            <person name="Tian M."/>
            <person name="Pan X."/>
            <person name="Warren A."/>
            <person name="Jiang C."/>
            <person name="Yuan D."/>
            <person name="Miao W."/>
        </authorList>
    </citation>
    <scope>NUCLEOTIDE SEQUENCE [LARGE SCALE GENOMIC DNA]</scope>
    <source>
        <strain evidence="3">36N120E</strain>
    </source>
</reference>
<sequence>MIHDNKCVCEICTCGHHHCPPHMRAQPTGTSVFKNDYVPFKIQKEPSFNKQPQYKQRGYNPNDLKSIYNQDFDKKKPQLERVNRVQQPAIIQLPFAKGSEYNNSYVPHQYDGRQRPVEKQQPMPSMPFNQNTTYNNDFKNFDNKPDRSHKQKQQQQYPPGYSFNGNTTYKDNFNKHPFDPVKPTLSIHGKPSTTNNPFDGSTIYNNSYKKYPGAYDKHICPVEELPQRPRNCSPGKNHVTYQSAQKSWV</sequence>
<evidence type="ECO:0000256" key="1">
    <source>
        <dbReference type="ARBA" id="ARBA00008738"/>
    </source>
</evidence>
<dbReference type="EMBL" id="LDAU01000045">
    <property type="protein sequence ID" value="KRX09639.1"/>
    <property type="molecule type" value="Genomic_DNA"/>
</dbReference>
<proteinExistence type="inferred from homology"/>
<comment type="similarity">
    <text evidence="1">Belongs to the FAM154 family.</text>
</comment>
<accession>A0A0V0R596</accession>
<gene>
    <name evidence="3" type="ORF">PPERSA_09309</name>
</gene>
<dbReference type="GO" id="GO:0008017">
    <property type="term" value="F:microtubule binding"/>
    <property type="evidence" value="ECO:0007669"/>
    <property type="project" value="InterPro"/>
</dbReference>
<dbReference type="AlphaFoldDB" id="A0A0V0R596"/>
<feature type="compositionally biased region" description="Basic and acidic residues" evidence="2">
    <location>
        <begin position="139"/>
        <end position="148"/>
    </location>
</feature>
<evidence type="ECO:0000256" key="2">
    <source>
        <dbReference type="SAM" id="MobiDB-lite"/>
    </source>
</evidence>
<evidence type="ECO:0000313" key="4">
    <source>
        <dbReference type="Proteomes" id="UP000054937"/>
    </source>
</evidence>
<dbReference type="PANTHER" id="PTHR31516">
    <property type="entry name" value="STABILIZER OF AXONEMAL MICROTUBULES 2"/>
    <property type="match status" value="1"/>
</dbReference>
<dbReference type="InParanoid" id="A0A0V0R596"/>
<dbReference type="PANTHER" id="PTHR31516:SF17">
    <property type="entry name" value="STABILIZER OF AXONEMAL MICROTUBULES 2"/>
    <property type="match status" value="1"/>
</dbReference>
<name>A0A0V0R596_PSEPJ</name>
<evidence type="ECO:0008006" key="5">
    <source>
        <dbReference type="Google" id="ProtNLM"/>
    </source>
</evidence>
<feature type="compositionally biased region" description="Polar residues" evidence="2">
    <location>
        <begin position="239"/>
        <end position="249"/>
    </location>
</feature>
<dbReference type="OrthoDB" id="365640at2759"/>
<comment type="caution">
    <text evidence="3">The sequence shown here is derived from an EMBL/GenBank/DDBJ whole genome shotgun (WGS) entry which is preliminary data.</text>
</comment>
<dbReference type="Proteomes" id="UP000054937">
    <property type="component" value="Unassembled WGS sequence"/>
</dbReference>
<dbReference type="GO" id="GO:0005856">
    <property type="term" value="C:cytoskeleton"/>
    <property type="evidence" value="ECO:0007669"/>
    <property type="project" value="TreeGrafter"/>
</dbReference>
<evidence type="ECO:0000313" key="3">
    <source>
        <dbReference type="EMBL" id="KRX09639.1"/>
    </source>
</evidence>